<dbReference type="RefSeq" id="XP_047740375.1">
    <property type="nucleotide sequence ID" value="XM_047884419.1"/>
</dbReference>
<organism evidence="2 3">
    <name type="scientific">Hyalella azteca</name>
    <name type="common">Amphipod</name>
    <dbReference type="NCBI Taxonomy" id="294128"/>
    <lineage>
        <taxon>Eukaryota</taxon>
        <taxon>Metazoa</taxon>
        <taxon>Ecdysozoa</taxon>
        <taxon>Arthropoda</taxon>
        <taxon>Crustacea</taxon>
        <taxon>Multicrustacea</taxon>
        <taxon>Malacostraca</taxon>
        <taxon>Eumalacostraca</taxon>
        <taxon>Peracarida</taxon>
        <taxon>Amphipoda</taxon>
        <taxon>Senticaudata</taxon>
        <taxon>Talitrida</taxon>
        <taxon>Talitroidea</taxon>
        <taxon>Hyalellidae</taxon>
        <taxon>Hyalella</taxon>
    </lineage>
</organism>
<evidence type="ECO:0000313" key="3">
    <source>
        <dbReference type="RefSeq" id="XP_047740375.1"/>
    </source>
</evidence>
<keyword evidence="2" id="KW-1185">Reference proteome</keyword>
<name>A0A979FW97_HYAAZ</name>
<proteinExistence type="predicted"/>
<gene>
    <name evidence="3" type="primary">LOC108678747</name>
</gene>
<reference evidence="3" key="1">
    <citation type="submission" date="2025-08" db="UniProtKB">
        <authorList>
            <consortium name="RefSeq"/>
        </authorList>
    </citation>
    <scope>IDENTIFICATION</scope>
    <source>
        <tissue evidence="3">Whole organism</tissue>
    </source>
</reference>
<sequence length="547" mass="61842">MKGDRTLLIDFSCTLLLEFRRYPLSAQNYSAAQDVWSDRGLRREAGTAGAVASQAPLPPAALMPQQLDESLGNSRRKQEKVVLVYSGEDLIEKRGRPSKCAAFFDGTTLGAYLLKRKQEAEVLELLDTESSTLSVEDPDRLRELQELRETLRTEQLPRFHLKYHPDLLEEAAETVPWSSLVNQTKDPNDENFELSDLDRARLEAMFADMASAEGGPAGDDPDELEMERTSMTGDGEEVNEEGEENYDNAAEEGLEHDEIAEEEHGEENRSEHGDEDEAYSDTGSICLEAEGDYPKQRGGHFSRWEKDPSRALQGKGKEKTFKPRLNGIWQQRLEKSKRKKEEKVVPAQPKPSLFNSILPERYRRKTKSRLPSISHHPVRRDKLEVPVEISKPRQNRSSELRMKKRLVQESPVKALPVSRRQRSESRRLRRSQSQRNVSHAPEESMRRSRSMRALPSTAYPKTGKHQKHSSPAPSSVVVSDRDGDDDEEEEEIRSPTRRGTPHPDHVSKSPDAEEDNGEDDGVDTNTYDVISINDEADDSASVPPVSV</sequence>
<dbReference type="GeneID" id="108678747"/>
<feature type="compositionally biased region" description="Acidic residues" evidence="1">
    <location>
        <begin position="482"/>
        <end position="491"/>
    </location>
</feature>
<dbReference type="Proteomes" id="UP000694843">
    <property type="component" value="Unplaced"/>
</dbReference>
<feature type="compositionally biased region" description="Acidic residues" evidence="1">
    <location>
        <begin position="512"/>
        <end position="522"/>
    </location>
</feature>
<dbReference type="AlphaFoldDB" id="A0A979FW97"/>
<evidence type="ECO:0000256" key="1">
    <source>
        <dbReference type="SAM" id="MobiDB-lite"/>
    </source>
</evidence>
<accession>A0A979FW97</accession>
<feature type="compositionally biased region" description="Basic and acidic residues" evidence="1">
    <location>
        <begin position="302"/>
        <end position="321"/>
    </location>
</feature>
<protein>
    <submittedName>
        <fullName evidence="3">Uncharacterized protein LOC108678747</fullName>
    </submittedName>
</protein>
<dbReference type="KEGG" id="hazt:108678747"/>
<feature type="compositionally biased region" description="Acidic residues" evidence="1">
    <location>
        <begin position="234"/>
        <end position="265"/>
    </location>
</feature>
<feature type="compositionally biased region" description="Basic and acidic residues" evidence="1">
    <location>
        <begin position="501"/>
        <end position="511"/>
    </location>
</feature>
<feature type="region of interest" description="Disordered" evidence="1">
    <location>
        <begin position="211"/>
        <end position="547"/>
    </location>
</feature>
<feature type="compositionally biased region" description="Low complexity" evidence="1">
    <location>
        <begin position="469"/>
        <end position="478"/>
    </location>
</feature>
<evidence type="ECO:0000313" key="2">
    <source>
        <dbReference type="Proteomes" id="UP000694843"/>
    </source>
</evidence>